<evidence type="ECO:0000256" key="1">
    <source>
        <dbReference type="SAM" id="MobiDB-lite"/>
    </source>
</evidence>
<evidence type="ECO:0000313" key="3">
    <source>
        <dbReference type="EMBL" id="ADN61287.1"/>
    </source>
</evidence>
<dbReference type="STRING" id="640512.BC1003_5368"/>
<feature type="region of interest" description="Disordered" evidence="1">
    <location>
        <begin position="125"/>
        <end position="146"/>
    </location>
</feature>
<sequence>MSNVMHDAQPTVVRVRPEKAMATGQRLPYFVGISAGTAGATGLSMYMVVVPPGGHAEPHYHADYETAIYMLEGRVETRYGPGLQESVITEAGDFLFIPPGIPHQPFNLDEHVAARAIVARNQADEHERVVPYDPGAESRSREEGQQ</sequence>
<accession>E1TEF8</accession>
<dbReference type="KEGG" id="bgf:BC1003_5368"/>
<dbReference type="CDD" id="cd02210">
    <property type="entry name" value="cupin_BLR2406-like"/>
    <property type="match status" value="1"/>
</dbReference>
<dbReference type="PIRSF" id="PIRSF037087">
    <property type="entry name" value="UCP037087"/>
    <property type="match status" value="1"/>
</dbReference>
<proteinExistence type="predicted"/>
<dbReference type="InterPro" id="IPR014710">
    <property type="entry name" value="RmlC-like_jellyroll"/>
</dbReference>
<dbReference type="InterPro" id="IPR013096">
    <property type="entry name" value="Cupin_2"/>
</dbReference>
<dbReference type="PANTHER" id="PTHR40112">
    <property type="entry name" value="H2HPP ISOMERASE"/>
    <property type="match status" value="1"/>
</dbReference>
<dbReference type="HOGENOM" id="CLU_090057_0_1_4"/>
<organism evidence="3">
    <name type="scientific">Burkholderia sp. (strain CCGE1003)</name>
    <dbReference type="NCBI Taxonomy" id="640512"/>
    <lineage>
        <taxon>Bacteria</taxon>
        <taxon>Pseudomonadati</taxon>
        <taxon>Pseudomonadota</taxon>
        <taxon>Betaproteobacteria</taxon>
        <taxon>Burkholderiales</taxon>
        <taxon>Burkholderiaceae</taxon>
        <taxon>Burkholderia</taxon>
    </lineage>
</organism>
<dbReference type="eggNOG" id="COG4101">
    <property type="taxonomic scope" value="Bacteria"/>
</dbReference>
<evidence type="ECO:0000259" key="2">
    <source>
        <dbReference type="Pfam" id="PF07883"/>
    </source>
</evidence>
<dbReference type="PANTHER" id="PTHR40112:SF1">
    <property type="entry name" value="H2HPP ISOMERASE"/>
    <property type="match status" value="1"/>
</dbReference>
<reference evidence="3" key="1">
    <citation type="submission" date="2010-09" db="EMBL/GenBank/DDBJ databases">
        <title>Complete sequence of chromosome2 of Burkholderia sp. CCGE1003.</title>
        <authorList>
            <consortium name="US DOE Joint Genome Institute"/>
            <person name="Lucas S."/>
            <person name="Copeland A."/>
            <person name="Lapidus A."/>
            <person name="Cheng J.-F."/>
            <person name="Bruce D."/>
            <person name="Goodwin L."/>
            <person name="Pitluck S."/>
            <person name="Daligault H."/>
            <person name="Davenport K."/>
            <person name="Detter J.C."/>
            <person name="Han C."/>
            <person name="Tapia R."/>
            <person name="Land M."/>
            <person name="Hauser L."/>
            <person name="Jeffries C."/>
            <person name="Kyrpides N."/>
            <person name="Ivanova N."/>
            <person name="Ovchinnikova G."/>
            <person name="Martinez-Romero E."/>
            <person name="Rogel M.A."/>
            <person name="Auchtung J."/>
            <person name="Tiedje J.M."/>
            <person name="Woyke T."/>
        </authorList>
    </citation>
    <scope>NUCLEOTIDE SEQUENCE</scope>
    <source>
        <strain evidence="3">CCGE1003</strain>
    </source>
</reference>
<dbReference type="InterPro" id="IPR017102">
    <property type="entry name" value="UCP037087"/>
</dbReference>
<dbReference type="EMBL" id="CP002218">
    <property type="protein sequence ID" value="ADN61287.1"/>
    <property type="molecule type" value="Genomic_DNA"/>
</dbReference>
<dbReference type="Gene3D" id="2.60.120.10">
    <property type="entry name" value="Jelly Rolls"/>
    <property type="match status" value="1"/>
</dbReference>
<dbReference type="AlphaFoldDB" id="E1TEF8"/>
<gene>
    <name evidence="3" type="ordered locus">BC1003_5368</name>
</gene>
<dbReference type="SUPFAM" id="SSF51182">
    <property type="entry name" value="RmlC-like cupins"/>
    <property type="match status" value="1"/>
</dbReference>
<feature type="domain" description="Cupin type-2" evidence="2">
    <location>
        <begin position="47"/>
        <end position="117"/>
    </location>
</feature>
<name>E1TEF8_BURSG</name>
<dbReference type="InterPro" id="IPR011051">
    <property type="entry name" value="RmlC_Cupin_sf"/>
</dbReference>
<dbReference type="Pfam" id="PF07883">
    <property type="entry name" value="Cupin_2"/>
    <property type="match status" value="1"/>
</dbReference>
<dbReference type="InterPro" id="IPR052535">
    <property type="entry name" value="Bacilysin_H2HPP_isomerase"/>
</dbReference>
<dbReference type="OrthoDB" id="3620182at2"/>
<protein>
    <submittedName>
        <fullName evidence="3">Cupin 2 conserved barrel domain protein</fullName>
    </submittedName>
</protein>